<evidence type="ECO:0000313" key="4">
    <source>
        <dbReference type="EMBL" id="EOA14461.1"/>
    </source>
</evidence>
<organism evidence="4 5">
    <name type="scientific">Capsella rubella</name>
    <dbReference type="NCBI Taxonomy" id="81985"/>
    <lineage>
        <taxon>Eukaryota</taxon>
        <taxon>Viridiplantae</taxon>
        <taxon>Streptophyta</taxon>
        <taxon>Embryophyta</taxon>
        <taxon>Tracheophyta</taxon>
        <taxon>Spermatophyta</taxon>
        <taxon>Magnoliopsida</taxon>
        <taxon>eudicotyledons</taxon>
        <taxon>Gunneridae</taxon>
        <taxon>Pentapetalae</taxon>
        <taxon>rosids</taxon>
        <taxon>malvids</taxon>
        <taxon>Brassicales</taxon>
        <taxon>Brassicaceae</taxon>
        <taxon>Camelineae</taxon>
        <taxon>Capsella</taxon>
    </lineage>
</organism>
<evidence type="ECO:0008006" key="6">
    <source>
        <dbReference type="Google" id="ProtNLM"/>
    </source>
</evidence>
<proteinExistence type="predicted"/>
<feature type="domain" description="HAT C-terminal dimerisation" evidence="2">
    <location>
        <begin position="470"/>
        <end position="513"/>
    </location>
</feature>
<accession>R0EZR7</accession>
<keyword evidence="5" id="KW-1185">Reference proteome</keyword>
<keyword evidence="1" id="KW-1133">Transmembrane helix</keyword>
<evidence type="ECO:0000313" key="5">
    <source>
        <dbReference type="Proteomes" id="UP000029121"/>
    </source>
</evidence>
<evidence type="ECO:0000259" key="3">
    <source>
        <dbReference type="Pfam" id="PF14291"/>
    </source>
</evidence>
<dbReference type="PANTHER" id="PTHR11697">
    <property type="entry name" value="GENERAL TRANSCRIPTION FACTOR 2-RELATED ZINC FINGER PROTEIN"/>
    <property type="match status" value="1"/>
</dbReference>
<gene>
    <name evidence="4" type="ORF">CARUB_v10027670mg</name>
</gene>
<dbReference type="InterPro" id="IPR025398">
    <property type="entry name" value="DUF4371"/>
</dbReference>
<dbReference type="Pfam" id="PF14291">
    <property type="entry name" value="DUF4371"/>
    <property type="match status" value="1"/>
</dbReference>
<evidence type="ECO:0000256" key="1">
    <source>
        <dbReference type="SAM" id="Phobius"/>
    </source>
</evidence>
<name>R0EZR7_9BRAS</name>
<dbReference type="SUPFAM" id="SSF53098">
    <property type="entry name" value="Ribonuclease H-like"/>
    <property type="match status" value="1"/>
</dbReference>
<keyword evidence="1" id="KW-0812">Transmembrane</keyword>
<dbReference type="EMBL" id="KB870812">
    <property type="protein sequence ID" value="EOA14461.1"/>
    <property type="molecule type" value="Genomic_DNA"/>
</dbReference>
<protein>
    <recommendedName>
        <fullName evidence="6">DUF4371 domain-containing protein</fullName>
    </recommendedName>
</protein>
<dbReference type="InterPro" id="IPR055298">
    <property type="entry name" value="AtLOH3-like"/>
</dbReference>
<dbReference type="InterPro" id="IPR008906">
    <property type="entry name" value="HATC_C_dom"/>
</dbReference>
<feature type="transmembrane region" description="Helical" evidence="1">
    <location>
        <begin position="476"/>
        <end position="494"/>
    </location>
</feature>
<dbReference type="InterPro" id="IPR012337">
    <property type="entry name" value="RNaseH-like_sf"/>
</dbReference>
<dbReference type="STRING" id="81985.R0EZR7"/>
<dbReference type="GO" id="GO:0046983">
    <property type="term" value="F:protein dimerization activity"/>
    <property type="evidence" value="ECO:0007669"/>
    <property type="project" value="InterPro"/>
</dbReference>
<evidence type="ECO:0000259" key="2">
    <source>
        <dbReference type="Pfam" id="PF05699"/>
    </source>
</evidence>
<feature type="domain" description="DUF4371" evidence="3">
    <location>
        <begin position="50"/>
        <end position="171"/>
    </location>
</feature>
<dbReference type="PANTHER" id="PTHR11697:SF230">
    <property type="entry name" value="ZINC FINGER, MYM DOMAIN CONTAINING 1"/>
    <property type="match status" value="1"/>
</dbReference>
<keyword evidence="1" id="KW-0472">Membrane</keyword>
<sequence length="516" mass="59605">MKPADRKKISEYHPNERNKIMLVRGEEMMHGPNKLKNISEHEGGVNSFGALAEQNEVMSKVVLGNAPGNNQMMSPKIQKDFVHCFAEELIKSIIEEIDHDVFGLLVDESADVSDKEQMVVVFRFVDKNGITSSSSLKSAVDSEFAKYGLSIKKVRGQSYDGESNMKGEFNGLRSLISKENTSTYFVHFFFHQLQLVVVAIAKKHFGVGDFFDMISILMNVVGGSCKRKEMLRESYREEIEKAISDGELNTEKGLNQEISLKRPANTRWNSHYMTLLRLVELFSSIIKVLKYVHNEGVEDSKRRQAHGLLNYFYSFEFVFNLHMMIHLLGLTNSLSMALQRRDQDIAETIPEKHDIENLKMEEEFVNTKKPRKKIGITNEHYFKFNDRFNEVNTDLLIFAAYLSSIDSLSQYDQKILMRLSNFYPFDFTHGEYISLLQQLDIYNDNVRSDERFTYLKSLGELARMLVETIKHMSYPLVYRLLKLILILVVATAMVERCFSAMKIMKADRRNRIGDSF</sequence>
<dbReference type="eggNOG" id="ENOG502QSU3">
    <property type="taxonomic scope" value="Eukaryota"/>
</dbReference>
<dbReference type="Pfam" id="PF05699">
    <property type="entry name" value="Dimer_Tnp_hAT"/>
    <property type="match status" value="1"/>
</dbReference>
<dbReference type="Proteomes" id="UP000029121">
    <property type="component" value="Unassembled WGS sequence"/>
</dbReference>
<reference evidence="5" key="1">
    <citation type="journal article" date="2013" name="Nat. Genet.">
        <title>The Capsella rubella genome and the genomic consequences of rapid mating system evolution.</title>
        <authorList>
            <person name="Slotte T."/>
            <person name="Hazzouri K.M."/>
            <person name="Agren J.A."/>
            <person name="Koenig D."/>
            <person name="Maumus F."/>
            <person name="Guo Y.L."/>
            <person name="Steige K."/>
            <person name="Platts A.E."/>
            <person name="Escobar J.S."/>
            <person name="Newman L.K."/>
            <person name="Wang W."/>
            <person name="Mandakova T."/>
            <person name="Vello E."/>
            <person name="Smith L.M."/>
            <person name="Henz S.R."/>
            <person name="Steffen J."/>
            <person name="Takuno S."/>
            <person name="Brandvain Y."/>
            <person name="Coop G."/>
            <person name="Andolfatto P."/>
            <person name="Hu T.T."/>
            <person name="Blanchette M."/>
            <person name="Clark R.M."/>
            <person name="Quesneville H."/>
            <person name="Nordborg M."/>
            <person name="Gaut B.S."/>
            <person name="Lysak M.A."/>
            <person name="Jenkins J."/>
            <person name="Grimwood J."/>
            <person name="Chapman J."/>
            <person name="Prochnik S."/>
            <person name="Shu S."/>
            <person name="Rokhsar D."/>
            <person name="Schmutz J."/>
            <person name="Weigel D."/>
            <person name="Wright S.I."/>
        </authorList>
    </citation>
    <scope>NUCLEOTIDE SEQUENCE [LARGE SCALE GENOMIC DNA]</scope>
    <source>
        <strain evidence="5">cv. Monte Gargano</strain>
    </source>
</reference>
<dbReference type="AlphaFoldDB" id="R0EZR7"/>